<proteinExistence type="inferred from homology"/>
<evidence type="ECO:0000256" key="8">
    <source>
        <dbReference type="ARBA" id="ARBA00049120"/>
    </source>
</evidence>
<dbReference type="GO" id="GO:0009307">
    <property type="term" value="P:DNA restriction-modification system"/>
    <property type="evidence" value="ECO:0007669"/>
    <property type="project" value="UniProtKB-KW"/>
</dbReference>
<keyword evidence="5" id="KW-0949">S-adenosyl-L-methionine</keyword>
<dbReference type="PRINTS" id="PR00508">
    <property type="entry name" value="S21N4MTFRASE"/>
</dbReference>
<evidence type="ECO:0000313" key="10">
    <source>
        <dbReference type="EMBL" id="RSN67084.1"/>
    </source>
</evidence>
<dbReference type="GO" id="GO:0032259">
    <property type="term" value="P:methylation"/>
    <property type="evidence" value="ECO:0007669"/>
    <property type="project" value="UniProtKB-KW"/>
</dbReference>
<accession>A0A429FZV8</accession>
<dbReference type="GO" id="GO:0008170">
    <property type="term" value="F:N-methyltransferase activity"/>
    <property type="evidence" value="ECO:0007669"/>
    <property type="project" value="InterPro"/>
</dbReference>
<dbReference type="GO" id="GO:0003677">
    <property type="term" value="F:DNA binding"/>
    <property type="evidence" value="ECO:0007669"/>
    <property type="project" value="UniProtKB-KW"/>
</dbReference>
<dbReference type="PROSITE" id="PS00093">
    <property type="entry name" value="N4_MTASE"/>
    <property type="match status" value="1"/>
</dbReference>
<evidence type="ECO:0000259" key="9">
    <source>
        <dbReference type="Pfam" id="PF01555"/>
    </source>
</evidence>
<evidence type="ECO:0000256" key="4">
    <source>
        <dbReference type="ARBA" id="ARBA00022679"/>
    </source>
</evidence>
<evidence type="ECO:0000256" key="5">
    <source>
        <dbReference type="ARBA" id="ARBA00022691"/>
    </source>
</evidence>
<dbReference type="InterPro" id="IPR001091">
    <property type="entry name" value="RM_Methyltransferase"/>
</dbReference>
<dbReference type="GO" id="GO:0005737">
    <property type="term" value="C:cytoplasm"/>
    <property type="evidence" value="ECO:0007669"/>
    <property type="project" value="TreeGrafter"/>
</dbReference>
<organism evidence="10 11">
    <name type="scientific">Candidatus Korarchaeum cryptofilum</name>
    <dbReference type="NCBI Taxonomy" id="498846"/>
    <lineage>
        <taxon>Archaea</taxon>
        <taxon>Thermoproteota</taxon>
        <taxon>Candidatus Korarchaeia</taxon>
        <taxon>Candidatus Korarchaeales</taxon>
        <taxon>Candidatus Korarchaeaceae</taxon>
        <taxon>Candidatus Korarchaeum</taxon>
    </lineage>
</organism>
<dbReference type="EC" id="2.1.1.113" evidence="2"/>
<evidence type="ECO:0000256" key="7">
    <source>
        <dbReference type="ARBA" id="ARBA00023125"/>
    </source>
</evidence>
<dbReference type="PANTHER" id="PTHR13370:SF3">
    <property type="entry name" value="TRNA (GUANINE(10)-N2)-METHYLTRANSFERASE HOMOLOG"/>
    <property type="match status" value="1"/>
</dbReference>
<dbReference type="InterPro" id="IPR029063">
    <property type="entry name" value="SAM-dependent_MTases_sf"/>
</dbReference>
<dbReference type="RefSeq" id="WP_125743062.1">
    <property type="nucleotide sequence ID" value="NZ_RCOR01000050.1"/>
</dbReference>
<feature type="domain" description="DNA methylase N-4/N-6" evidence="9">
    <location>
        <begin position="38"/>
        <end position="169"/>
    </location>
</feature>
<evidence type="ECO:0000313" key="11">
    <source>
        <dbReference type="Proteomes" id="UP000278149"/>
    </source>
</evidence>
<evidence type="ECO:0000256" key="2">
    <source>
        <dbReference type="ARBA" id="ARBA00012185"/>
    </source>
</evidence>
<dbReference type="Proteomes" id="UP000278149">
    <property type="component" value="Unassembled WGS sequence"/>
</dbReference>
<dbReference type="EMBL" id="RCOR01000050">
    <property type="protein sequence ID" value="RSN67084.1"/>
    <property type="molecule type" value="Genomic_DNA"/>
</dbReference>
<comment type="caution">
    <text evidence="10">The sequence shown here is derived from an EMBL/GenBank/DDBJ whole genome shotgun (WGS) entry which is preliminary data.</text>
</comment>
<dbReference type="Pfam" id="PF01555">
    <property type="entry name" value="N6_N4_Mtase"/>
    <property type="match status" value="2"/>
</dbReference>
<sequence length="565" mass="65164">MRKIEKIFRFNKIDNSWVPKLILGDVREVLPRLPDNFIDCVITSPPYWMQRDYGHPDQIGREGTPEEYVKTIADIFELIRPKLKRTATIFLNVGYKYLNERLILIPEMIALEMERRGFLLRNKIIWWKPNAMPTPARNRLNNVYEPVLFFIRDDGKEVYYFNLEEISPKSRTLDHYANLFSFTPQELIGVRAIDSLSGRETKEGKVIGVRFTQKKILEVLIQWEDGAEWLPFGDPLKNYPERISFSCPECGASINEWDIRLSFANLGEMICPECGALLCSDPETFPIPSFPNSPYEDPQEIKEIIDPSVKIKKYVTKIPRNSKFVRAELDKILTASPAGRLAVQGEYISIKRRWEAPQPLIAKFLRYWRNLKRVSIEDIDIELGYSYTAGHWFRLDFGWWGKGGSVPRPGDWGRLKKLLGFNDIYDKLVTERVAVLQTVKPHETGKNPGDVQGIEVEEILEDFKRNYEIMGEAGDIWKIKLEPYPEAHFSIFPTKLVETAMRMGCPPRGVVLDPFAGSGTVGEVAMRLNRKAILIELIPEFADLIRKRCGGKVEIISYEDLVNAK</sequence>
<dbReference type="InterPro" id="IPR017985">
    <property type="entry name" value="MeTrfase_CN4_CS"/>
</dbReference>
<gene>
    <name evidence="10" type="ORF">D9Q81_09405</name>
</gene>
<dbReference type="InterPro" id="IPR002941">
    <property type="entry name" value="DNA_methylase_N4/N6"/>
</dbReference>
<keyword evidence="6" id="KW-0680">Restriction system</keyword>
<reference evidence="10 11" key="1">
    <citation type="submission" date="2018-10" db="EMBL/GenBank/DDBJ databases">
        <title>Co-occurring genomic capacity for anaerobic methane metabolism and dissimilatory sulfite reduction discovered in the Korarchaeota.</title>
        <authorList>
            <person name="Mckay L.J."/>
            <person name="Dlakic M."/>
            <person name="Fields M.W."/>
            <person name="Delmont T.O."/>
            <person name="Eren A.M."/>
            <person name="Jay Z.J."/>
            <person name="Klingelsmith K.B."/>
            <person name="Rusch D.B."/>
            <person name="Inskeep W.P."/>
        </authorList>
    </citation>
    <scope>NUCLEOTIDE SEQUENCE [LARGE SCALE GENOMIC DNA]</scope>
    <source>
        <strain evidence="10 11">WS</strain>
    </source>
</reference>
<comment type="similarity">
    <text evidence="1">Belongs to the N(4)/N(6)-methyltransferase family. N(4) subfamily.</text>
</comment>
<evidence type="ECO:0000256" key="1">
    <source>
        <dbReference type="ARBA" id="ARBA00010203"/>
    </source>
</evidence>
<dbReference type="Gene3D" id="3.40.50.150">
    <property type="entry name" value="Vaccinia Virus protein VP39"/>
    <property type="match status" value="2"/>
</dbReference>
<dbReference type="PANTHER" id="PTHR13370">
    <property type="entry name" value="RNA METHYLASE-RELATED"/>
    <property type="match status" value="1"/>
</dbReference>
<keyword evidence="4 10" id="KW-0808">Transferase</keyword>
<feature type="domain" description="DNA methylase N-4/N-6" evidence="9">
    <location>
        <begin position="471"/>
        <end position="546"/>
    </location>
</feature>
<comment type="catalytic activity">
    <reaction evidence="8">
        <text>a 2'-deoxycytidine in DNA + S-adenosyl-L-methionine = an N(4)-methyl-2'-deoxycytidine in DNA + S-adenosyl-L-homocysteine + H(+)</text>
        <dbReference type="Rhea" id="RHEA:16857"/>
        <dbReference type="Rhea" id="RHEA-COMP:11369"/>
        <dbReference type="Rhea" id="RHEA-COMP:13674"/>
        <dbReference type="ChEBI" id="CHEBI:15378"/>
        <dbReference type="ChEBI" id="CHEBI:57856"/>
        <dbReference type="ChEBI" id="CHEBI:59789"/>
        <dbReference type="ChEBI" id="CHEBI:85452"/>
        <dbReference type="ChEBI" id="CHEBI:137933"/>
        <dbReference type="EC" id="2.1.1.113"/>
    </reaction>
</comment>
<keyword evidence="7" id="KW-0238">DNA-binding</keyword>
<dbReference type="GO" id="GO:0015667">
    <property type="term" value="F:site-specific DNA-methyltransferase (cytosine-N4-specific) activity"/>
    <property type="evidence" value="ECO:0007669"/>
    <property type="project" value="UniProtKB-EC"/>
</dbReference>
<dbReference type="SUPFAM" id="SSF53335">
    <property type="entry name" value="S-adenosyl-L-methionine-dependent methyltransferases"/>
    <property type="match status" value="1"/>
</dbReference>
<keyword evidence="3 10" id="KW-0489">Methyltransferase</keyword>
<protein>
    <recommendedName>
        <fullName evidence="2">site-specific DNA-methyltransferase (cytosine-N(4)-specific)</fullName>
        <ecNumber evidence="2">2.1.1.113</ecNumber>
    </recommendedName>
</protein>
<dbReference type="AlphaFoldDB" id="A0A429FZV8"/>
<evidence type="ECO:0000256" key="6">
    <source>
        <dbReference type="ARBA" id="ARBA00022747"/>
    </source>
</evidence>
<name>A0A429FZV8_9CREN</name>
<evidence type="ECO:0000256" key="3">
    <source>
        <dbReference type="ARBA" id="ARBA00022603"/>
    </source>
</evidence>